<dbReference type="STRING" id="1810919.A0A3D8R576"/>
<dbReference type="GO" id="GO:0044550">
    <property type="term" value="P:secondary metabolite biosynthetic process"/>
    <property type="evidence" value="ECO:0007669"/>
    <property type="project" value="UniProtKB-ARBA"/>
</dbReference>
<proteinExistence type="inferred from homology"/>
<dbReference type="InterPro" id="IPR050121">
    <property type="entry name" value="Cytochrome_P450_monoxygenase"/>
</dbReference>
<dbReference type="GO" id="GO:0005506">
    <property type="term" value="F:iron ion binding"/>
    <property type="evidence" value="ECO:0007669"/>
    <property type="project" value="InterPro"/>
</dbReference>
<dbReference type="GO" id="GO:0016705">
    <property type="term" value="F:oxidoreductase activity, acting on paired donors, with incorporation or reduction of molecular oxygen"/>
    <property type="evidence" value="ECO:0007669"/>
    <property type="project" value="InterPro"/>
</dbReference>
<dbReference type="Gene3D" id="1.10.630.10">
    <property type="entry name" value="Cytochrome P450"/>
    <property type="match status" value="1"/>
</dbReference>
<sequence length="144" mass="15732">MAEIGNRVAAGADTTSVALKAVLGPILHNRARYQRLRAELGDGVSSSKESTFTYSAVKGLPFITACIKEGFRMHSSIVYQLPRQAPAEGISFDGHFLPPNATISMSALDRNRCQTISGTDTDTWRQERWLGVKGSSEDEVNLME</sequence>
<accession>A0A3D8R576</accession>
<keyword evidence="3" id="KW-1185">Reference proteome</keyword>
<dbReference type="GO" id="GO:0020037">
    <property type="term" value="F:heme binding"/>
    <property type="evidence" value="ECO:0007669"/>
    <property type="project" value="InterPro"/>
</dbReference>
<dbReference type="RefSeq" id="XP_026600753.1">
    <property type="nucleotide sequence ID" value="XM_026750740.1"/>
</dbReference>
<comment type="similarity">
    <text evidence="1">Belongs to the cytochrome P450 family.</text>
</comment>
<dbReference type="GeneID" id="38119094"/>
<dbReference type="Proteomes" id="UP000256690">
    <property type="component" value="Unassembled WGS sequence"/>
</dbReference>
<protein>
    <recommendedName>
        <fullName evidence="4">Cytochrome P450</fullName>
    </recommendedName>
</protein>
<evidence type="ECO:0000256" key="1">
    <source>
        <dbReference type="ARBA" id="ARBA00010617"/>
    </source>
</evidence>
<reference evidence="2 3" key="1">
    <citation type="journal article" date="2018" name="IMA Fungus">
        <title>IMA Genome-F 9: Draft genome sequence of Annulohypoxylon stygium, Aspergillus mulundensis, Berkeleyomyces basicola (syn. Thielaviopsis basicola), Ceratocystis smalleyi, two Cercospora beticola strains, Coleophoma cylindrospora, Fusarium fracticaudum, Phialophora cf. hyalina, and Morchella septimelata.</title>
        <authorList>
            <person name="Wingfield B.D."/>
            <person name="Bills G.F."/>
            <person name="Dong Y."/>
            <person name="Huang W."/>
            <person name="Nel W.J."/>
            <person name="Swalarsk-Parry B.S."/>
            <person name="Vaghefi N."/>
            <person name="Wilken P.M."/>
            <person name="An Z."/>
            <person name="de Beer Z.W."/>
            <person name="De Vos L."/>
            <person name="Chen L."/>
            <person name="Duong T.A."/>
            <person name="Gao Y."/>
            <person name="Hammerbacher A."/>
            <person name="Kikkert J.R."/>
            <person name="Li Y."/>
            <person name="Li H."/>
            <person name="Li K."/>
            <person name="Li Q."/>
            <person name="Liu X."/>
            <person name="Ma X."/>
            <person name="Naidoo K."/>
            <person name="Pethybridge S.J."/>
            <person name="Sun J."/>
            <person name="Steenkamp E.T."/>
            <person name="van der Nest M.A."/>
            <person name="van Wyk S."/>
            <person name="Wingfield M.J."/>
            <person name="Xiong C."/>
            <person name="Yue Q."/>
            <person name="Zhang X."/>
        </authorList>
    </citation>
    <scope>NUCLEOTIDE SEQUENCE [LARGE SCALE GENOMIC DNA]</scope>
    <source>
        <strain evidence="2 3">DSM 5745</strain>
    </source>
</reference>
<dbReference type="GO" id="GO:0004497">
    <property type="term" value="F:monooxygenase activity"/>
    <property type="evidence" value="ECO:0007669"/>
    <property type="project" value="InterPro"/>
</dbReference>
<dbReference type="AlphaFoldDB" id="A0A3D8R576"/>
<organism evidence="2 3">
    <name type="scientific">Aspergillus mulundensis</name>
    <dbReference type="NCBI Taxonomy" id="1810919"/>
    <lineage>
        <taxon>Eukaryota</taxon>
        <taxon>Fungi</taxon>
        <taxon>Dikarya</taxon>
        <taxon>Ascomycota</taxon>
        <taxon>Pezizomycotina</taxon>
        <taxon>Eurotiomycetes</taxon>
        <taxon>Eurotiomycetidae</taxon>
        <taxon>Eurotiales</taxon>
        <taxon>Aspergillaceae</taxon>
        <taxon>Aspergillus</taxon>
        <taxon>Aspergillus subgen. Nidulantes</taxon>
    </lineage>
</organism>
<dbReference type="EMBL" id="PVWQ01000011">
    <property type="protein sequence ID" value="RDW68964.1"/>
    <property type="molecule type" value="Genomic_DNA"/>
</dbReference>
<name>A0A3D8R576_9EURO</name>
<dbReference type="OrthoDB" id="3934656at2759"/>
<evidence type="ECO:0000313" key="3">
    <source>
        <dbReference type="Proteomes" id="UP000256690"/>
    </source>
</evidence>
<gene>
    <name evidence="2" type="ORF">DSM5745_08724</name>
</gene>
<evidence type="ECO:0008006" key="4">
    <source>
        <dbReference type="Google" id="ProtNLM"/>
    </source>
</evidence>
<dbReference type="InterPro" id="IPR001128">
    <property type="entry name" value="Cyt_P450"/>
</dbReference>
<evidence type="ECO:0000313" key="2">
    <source>
        <dbReference type="EMBL" id="RDW68964.1"/>
    </source>
</evidence>
<dbReference type="SUPFAM" id="SSF48264">
    <property type="entry name" value="Cytochrome P450"/>
    <property type="match status" value="1"/>
</dbReference>
<dbReference type="PANTHER" id="PTHR24305:SF166">
    <property type="entry name" value="CYTOCHROME P450 12A4, MITOCHONDRIAL-RELATED"/>
    <property type="match status" value="1"/>
</dbReference>
<dbReference type="PANTHER" id="PTHR24305">
    <property type="entry name" value="CYTOCHROME P450"/>
    <property type="match status" value="1"/>
</dbReference>
<comment type="caution">
    <text evidence="2">The sequence shown here is derived from an EMBL/GenBank/DDBJ whole genome shotgun (WGS) entry which is preliminary data.</text>
</comment>
<dbReference type="Pfam" id="PF00067">
    <property type="entry name" value="p450"/>
    <property type="match status" value="1"/>
</dbReference>
<dbReference type="InterPro" id="IPR036396">
    <property type="entry name" value="Cyt_P450_sf"/>
</dbReference>